<sequence>MSATTSGVVPDHVLITKDMKSIVHKTSNTIKITEEHKEQDYMTDAKEEPEPQPFKEEQVELIIFKDERQLIVNQQTNAFMVTSSNEEIFNNGPELQQMMEIKVEPEPVQIKEEQREPDPAQIKEEQEELCSNQGEEQLVVKQETDSFKVTPTYEQKDDSELEPNQNQLLSENCPQEENQRQQEGIQKHSESSEDKDLEPEKDTRNHRLNYLRCQHYVTGGEECDSACATRID</sequence>
<dbReference type="Proteomes" id="UP001352852">
    <property type="component" value="Unassembled WGS sequence"/>
</dbReference>
<reference evidence="2 3" key="1">
    <citation type="submission" date="2021-06" db="EMBL/GenBank/DDBJ databases">
        <authorList>
            <person name="Palmer J.M."/>
        </authorList>
    </citation>
    <scope>NUCLEOTIDE SEQUENCE [LARGE SCALE GENOMIC DNA]</scope>
    <source>
        <strain evidence="2 3">CL_MEX2019</strain>
        <tissue evidence="2">Muscle</tissue>
    </source>
</reference>
<name>A0ABU7D7S4_9TELE</name>
<accession>A0ABU7D7S4</accession>
<evidence type="ECO:0000313" key="2">
    <source>
        <dbReference type="EMBL" id="MED6270982.1"/>
    </source>
</evidence>
<feature type="region of interest" description="Disordered" evidence="1">
    <location>
        <begin position="109"/>
        <end position="209"/>
    </location>
</feature>
<protein>
    <submittedName>
        <fullName evidence="2">Uncharacterized protein</fullName>
    </submittedName>
</protein>
<feature type="compositionally biased region" description="Basic and acidic residues" evidence="1">
    <location>
        <begin position="177"/>
        <end position="205"/>
    </location>
</feature>
<evidence type="ECO:0000256" key="1">
    <source>
        <dbReference type="SAM" id="MobiDB-lite"/>
    </source>
</evidence>
<feature type="compositionally biased region" description="Polar residues" evidence="1">
    <location>
        <begin position="162"/>
        <end position="176"/>
    </location>
</feature>
<organism evidence="2 3">
    <name type="scientific">Characodon lateralis</name>
    <dbReference type="NCBI Taxonomy" id="208331"/>
    <lineage>
        <taxon>Eukaryota</taxon>
        <taxon>Metazoa</taxon>
        <taxon>Chordata</taxon>
        <taxon>Craniata</taxon>
        <taxon>Vertebrata</taxon>
        <taxon>Euteleostomi</taxon>
        <taxon>Actinopterygii</taxon>
        <taxon>Neopterygii</taxon>
        <taxon>Teleostei</taxon>
        <taxon>Neoteleostei</taxon>
        <taxon>Acanthomorphata</taxon>
        <taxon>Ovalentaria</taxon>
        <taxon>Atherinomorphae</taxon>
        <taxon>Cyprinodontiformes</taxon>
        <taxon>Goodeidae</taxon>
        <taxon>Characodon</taxon>
    </lineage>
</organism>
<proteinExistence type="predicted"/>
<comment type="caution">
    <text evidence="2">The sequence shown here is derived from an EMBL/GenBank/DDBJ whole genome shotgun (WGS) entry which is preliminary data.</text>
</comment>
<evidence type="ECO:0000313" key="3">
    <source>
        <dbReference type="Proteomes" id="UP001352852"/>
    </source>
</evidence>
<dbReference type="EMBL" id="JAHUTJ010017630">
    <property type="protein sequence ID" value="MED6270982.1"/>
    <property type="molecule type" value="Genomic_DNA"/>
</dbReference>
<feature type="compositionally biased region" description="Basic and acidic residues" evidence="1">
    <location>
        <begin position="109"/>
        <end position="124"/>
    </location>
</feature>
<keyword evidence="3" id="KW-1185">Reference proteome</keyword>
<gene>
    <name evidence="2" type="ORF">CHARACLAT_015736</name>
</gene>